<dbReference type="Proteomes" id="UP000193642">
    <property type="component" value="Unassembled WGS sequence"/>
</dbReference>
<organism evidence="1 2">
    <name type="scientific">Rhizoclosmatium globosum</name>
    <dbReference type="NCBI Taxonomy" id="329046"/>
    <lineage>
        <taxon>Eukaryota</taxon>
        <taxon>Fungi</taxon>
        <taxon>Fungi incertae sedis</taxon>
        <taxon>Chytridiomycota</taxon>
        <taxon>Chytridiomycota incertae sedis</taxon>
        <taxon>Chytridiomycetes</taxon>
        <taxon>Chytridiales</taxon>
        <taxon>Chytriomycetaceae</taxon>
        <taxon>Rhizoclosmatium</taxon>
    </lineage>
</organism>
<keyword evidence="2" id="KW-1185">Reference proteome</keyword>
<dbReference type="AlphaFoldDB" id="A0A1Y2CP89"/>
<evidence type="ECO:0000313" key="2">
    <source>
        <dbReference type="Proteomes" id="UP000193642"/>
    </source>
</evidence>
<accession>A0A1Y2CP89</accession>
<gene>
    <name evidence="1" type="ORF">BCR33DRAFT_713976</name>
</gene>
<dbReference type="OrthoDB" id="2162186at2759"/>
<sequence>MDPTQGLPSYSADGLEAPPTYDSTLESWPPHLYFRRSTDATVLDLFPTPSDSSSPIFRIDAFTLSWSQFNLYLNYHFKHVYPGTSPGSRIWDLRSPSTTAAFTTRHVLPPLGSREDHPAMQRFVFKGRYQNSNEEVVLHIHESARFTPPGAFQMEGYHVKKVQARFDLDGVSARWIMCEERDANKWWNFAGVGGSSSSGGTGAGSGEENVGRHEFQVLMKGEWVTVAYAEVDHKPFYKYTLAESAPGKGGSHDPRPVFGKIEFVMDKLCWLNCEQRQVLAILSSLLQVWLGDVLNKEGRLEHVLAERMKKYRNLYNQMGGTGYVHI</sequence>
<name>A0A1Y2CP89_9FUNG</name>
<reference evidence="1 2" key="1">
    <citation type="submission" date="2016-07" db="EMBL/GenBank/DDBJ databases">
        <title>Pervasive Adenine N6-methylation of Active Genes in Fungi.</title>
        <authorList>
            <consortium name="DOE Joint Genome Institute"/>
            <person name="Mondo S.J."/>
            <person name="Dannebaum R.O."/>
            <person name="Kuo R.C."/>
            <person name="Labutti K."/>
            <person name="Haridas S."/>
            <person name="Kuo A."/>
            <person name="Salamov A."/>
            <person name="Ahrendt S.R."/>
            <person name="Lipzen A."/>
            <person name="Sullivan W."/>
            <person name="Andreopoulos W.B."/>
            <person name="Clum A."/>
            <person name="Lindquist E."/>
            <person name="Daum C."/>
            <person name="Ramamoorthy G.K."/>
            <person name="Gryganskyi A."/>
            <person name="Culley D."/>
            <person name="Magnuson J.K."/>
            <person name="James T.Y."/>
            <person name="O'Malley M.A."/>
            <person name="Stajich J.E."/>
            <person name="Spatafora J.W."/>
            <person name="Visel A."/>
            <person name="Grigoriev I.V."/>
        </authorList>
    </citation>
    <scope>NUCLEOTIDE SEQUENCE [LARGE SCALE GENOMIC DNA]</scope>
    <source>
        <strain evidence="1 2">JEL800</strain>
    </source>
</reference>
<evidence type="ECO:0000313" key="1">
    <source>
        <dbReference type="EMBL" id="ORY48859.1"/>
    </source>
</evidence>
<proteinExistence type="predicted"/>
<comment type="caution">
    <text evidence="1">The sequence shown here is derived from an EMBL/GenBank/DDBJ whole genome shotgun (WGS) entry which is preliminary data.</text>
</comment>
<dbReference type="EMBL" id="MCGO01000010">
    <property type="protein sequence ID" value="ORY48859.1"/>
    <property type="molecule type" value="Genomic_DNA"/>
</dbReference>
<protein>
    <submittedName>
        <fullName evidence="1">Uncharacterized protein</fullName>
    </submittedName>
</protein>